<gene>
    <name evidence="8" type="ORF">IWQ62_000435</name>
</gene>
<dbReference type="Proteomes" id="UP001150925">
    <property type="component" value="Unassembled WGS sequence"/>
</dbReference>
<reference evidence="8" key="1">
    <citation type="submission" date="2022-07" db="EMBL/GenBank/DDBJ databases">
        <title>Phylogenomic reconstructions and comparative analyses of Kickxellomycotina fungi.</title>
        <authorList>
            <person name="Reynolds N.K."/>
            <person name="Stajich J.E."/>
            <person name="Barry K."/>
            <person name="Grigoriev I.V."/>
            <person name="Crous P."/>
            <person name="Smith M.E."/>
        </authorList>
    </citation>
    <scope>NUCLEOTIDE SEQUENCE</scope>
    <source>
        <strain evidence="8">RSA 1196</strain>
    </source>
</reference>
<comment type="caution">
    <text evidence="8">The sequence shown here is derived from an EMBL/GenBank/DDBJ whole genome shotgun (WGS) entry which is preliminary data.</text>
</comment>
<dbReference type="InterPro" id="IPR015421">
    <property type="entry name" value="PyrdxlP-dep_Trfase_major"/>
</dbReference>
<comment type="similarity">
    <text evidence="2">Belongs to the class-I pyridoxal-phosphate-dependent aminotransferase family.</text>
</comment>
<keyword evidence="5" id="KW-0663">Pyridoxal phosphate</keyword>
<evidence type="ECO:0000256" key="1">
    <source>
        <dbReference type="ARBA" id="ARBA00001933"/>
    </source>
</evidence>
<dbReference type="PANTHER" id="PTHR42790">
    <property type="entry name" value="AMINOTRANSFERASE"/>
    <property type="match status" value="1"/>
</dbReference>
<evidence type="ECO:0000313" key="9">
    <source>
        <dbReference type="Proteomes" id="UP001150925"/>
    </source>
</evidence>
<evidence type="ECO:0000256" key="2">
    <source>
        <dbReference type="ARBA" id="ARBA00007441"/>
    </source>
</evidence>
<keyword evidence="4" id="KW-0808">Transferase</keyword>
<feature type="compositionally biased region" description="Basic and acidic residues" evidence="6">
    <location>
        <begin position="31"/>
        <end position="40"/>
    </location>
</feature>
<name>A0A9W8E9N2_9FUNG</name>
<evidence type="ECO:0000259" key="7">
    <source>
        <dbReference type="Pfam" id="PF00155"/>
    </source>
</evidence>
<protein>
    <recommendedName>
        <fullName evidence="7">Aminotransferase class I/classII large domain-containing protein</fullName>
    </recommendedName>
</protein>
<evidence type="ECO:0000313" key="8">
    <source>
        <dbReference type="EMBL" id="KAJ1969733.1"/>
    </source>
</evidence>
<dbReference type="InterPro" id="IPR015424">
    <property type="entry name" value="PyrdxlP-dep_Trfase"/>
</dbReference>
<organism evidence="8 9">
    <name type="scientific">Dispira parvispora</name>
    <dbReference type="NCBI Taxonomy" id="1520584"/>
    <lineage>
        <taxon>Eukaryota</taxon>
        <taxon>Fungi</taxon>
        <taxon>Fungi incertae sedis</taxon>
        <taxon>Zoopagomycota</taxon>
        <taxon>Kickxellomycotina</taxon>
        <taxon>Dimargaritomycetes</taxon>
        <taxon>Dimargaritales</taxon>
        <taxon>Dimargaritaceae</taxon>
        <taxon>Dispira</taxon>
    </lineage>
</organism>
<dbReference type="PANTHER" id="PTHR42790:SF19">
    <property type="entry name" value="KYNURENINE_ALPHA-AMINOADIPATE AMINOTRANSFERASE, MITOCHONDRIAL"/>
    <property type="match status" value="1"/>
</dbReference>
<feature type="domain" description="Aminotransferase class I/classII large" evidence="7">
    <location>
        <begin position="162"/>
        <end position="523"/>
    </location>
</feature>
<dbReference type="SUPFAM" id="SSF53383">
    <property type="entry name" value="PLP-dependent transferases"/>
    <property type="match status" value="1"/>
</dbReference>
<dbReference type="Pfam" id="PF00155">
    <property type="entry name" value="Aminotran_1_2"/>
    <property type="match status" value="1"/>
</dbReference>
<evidence type="ECO:0000256" key="3">
    <source>
        <dbReference type="ARBA" id="ARBA00022576"/>
    </source>
</evidence>
<keyword evidence="3" id="KW-0032">Aminotransferase</keyword>
<keyword evidence="9" id="KW-1185">Reference proteome</keyword>
<dbReference type="InterPro" id="IPR004839">
    <property type="entry name" value="Aminotransferase_I/II_large"/>
</dbReference>
<dbReference type="Gene3D" id="3.40.640.10">
    <property type="entry name" value="Type I PLP-dependent aspartate aminotransferase-like (Major domain)"/>
    <property type="match status" value="1"/>
</dbReference>
<dbReference type="GO" id="GO:0008483">
    <property type="term" value="F:transaminase activity"/>
    <property type="evidence" value="ECO:0007669"/>
    <property type="project" value="UniProtKB-KW"/>
</dbReference>
<accession>A0A9W8E9N2</accession>
<dbReference type="OrthoDB" id="691673at2759"/>
<dbReference type="EMBL" id="JANBPY010000028">
    <property type="protein sequence ID" value="KAJ1969733.1"/>
    <property type="molecule type" value="Genomic_DNA"/>
</dbReference>
<proteinExistence type="inferred from homology"/>
<evidence type="ECO:0000256" key="5">
    <source>
        <dbReference type="ARBA" id="ARBA00022898"/>
    </source>
</evidence>
<dbReference type="GO" id="GO:0030170">
    <property type="term" value="F:pyridoxal phosphate binding"/>
    <property type="evidence" value="ECO:0007669"/>
    <property type="project" value="InterPro"/>
</dbReference>
<comment type="cofactor">
    <cofactor evidence="1">
        <name>pyridoxal 5'-phosphate</name>
        <dbReference type="ChEBI" id="CHEBI:597326"/>
    </cofactor>
</comment>
<dbReference type="GO" id="GO:1901605">
    <property type="term" value="P:alpha-amino acid metabolic process"/>
    <property type="evidence" value="ECO:0007669"/>
    <property type="project" value="TreeGrafter"/>
</dbReference>
<feature type="compositionally biased region" description="Polar residues" evidence="6">
    <location>
        <begin position="41"/>
        <end position="52"/>
    </location>
</feature>
<dbReference type="InterPro" id="IPR050859">
    <property type="entry name" value="Class-I_PLP-dep_aminotransf"/>
</dbReference>
<dbReference type="AlphaFoldDB" id="A0A9W8E9N2"/>
<sequence length="538" mass="60882">MVAEKDQVAMYTLTLPAGQSSESVASMTESLDAKANHPENDVTSLTEESGVQQDKSQALDFLHLLGDGRRRTQTPIESLYGYVFRPDMLSLLAGLPHHSTFVFRSLKVTVPKMGQGMQRAIPMDESVATQEIDIPFFPAVGANPTECSIALKNSMQYGVTRGIKGFLDFAREHIQYMHDPPYADWDVIATIGNTDALAKAISLIGSPGDYLLVDEWTYPAAVDTARSHDVWCAPVLMDTLGMLPSKLDQLLSNWTQEYPGKPQPKMMYLVPTGQNPTGVTMPLHRRQAIYQLAQKHNLIIFEDDPYYYMQYASYHPPQERQSNETDRQPGLNNLIPSFLSLDTDGRVIRMDTFSKILAPGTRAGWITANAQFVRYIEYHNETTIQQPAGFSQAAITELLTNVWGHQGWIRFLKQLQFDYYHRRNIYVDMLQKHLEGMVEYIIPNAGMFVWLKLLLPSHRLMPKNPDQSIMEELFHAFVEAKVVVMPGFYFVGDRGNKASGQQPFLRTAFSCTDVKDFEPAVERMAQVLQEYECGKSRT</sequence>
<feature type="region of interest" description="Disordered" evidence="6">
    <location>
        <begin position="22"/>
        <end position="52"/>
    </location>
</feature>
<evidence type="ECO:0000256" key="4">
    <source>
        <dbReference type="ARBA" id="ARBA00022679"/>
    </source>
</evidence>
<dbReference type="CDD" id="cd00609">
    <property type="entry name" value="AAT_like"/>
    <property type="match status" value="1"/>
</dbReference>
<evidence type="ECO:0000256" key="6">
    <source>
        <dbReference type="SAM" id="MobiDB-lite"/>
    </source>
</evidence>